<keyword evidence="3" id="KW-0645">Protease</keyword>
<dbReference type="Pfam" id="PF00883">
    <property type="entry name" value="Peptidase_M17"/>
    <property type="match status" value="1"/>
</dbReference>
<evidence type="ECO:0000313" key="7">
    <source>
        <dbReference type="EMBL" id="MBR0656881.1"/>
    </source>
</evidence>
<accession>A0AAF1JZI2</accession>
<evidence type="ECO:0000256" key="5">
    <source>
        <dbReference type="ARBA" id="ARBA00023211"/>
    </source>
</evidence>
<keyword evidence="4" id="KW-0378">Hydrolase</keyword>
<keyword evidence="2 7" id="KW-0031">Aminopeptidase</keyword>
<dbReference type="SUPFAM" id="SSF53187">
    <property type="entry name" value="Zn-dependent exopeptidases"/>
    <property type="match status" value="1"/>
</dbReference>
<reference evidence="7" key="2">
    <citation type="journal article" date="2021" name="Syst. Appl. Microbiol.">
        <title>Roseomonas hellenica sp. nov., isolated from roots of wild-growing Alkanna tinctoria.</title>
        <authorList>
            <person name="Rat A."/>
            <person name="Naranjo H.D."/>
            <person name="Lebbe L."/>
            <person name="Cnockaert M."/>
            <person name="Krigas N."/>
            <person name="Grigoriadou K."/>
            <person name="Maloupa E."/>
            <person name="Willems A."/>
        </authorList>
    </citation>
    <scope>NUCLEOTIDE SEQUENCE</scope>
    <source>
        <strain evidence="7">LMG 28251</strain>
    </source>
</reference>
<dbReference type="EMBL" id="JAAEDH010000023">
    <property type="protein sequence ID" value="MBR0656881.1"/>
    <property type="molecule type" value="Genomic_DNA"/>
</dbReference>
<dbReference type="PRINTS" id="PR00481">
    <property type="entry name" value="LAMNOPPTDASE"/>
</dbReference>
<dbReference type="GO" id="GO:0070006">
    <property type="term" value="F:metalloaminopeptidase activity"/>
    <property type="evidence" value="ECO:0007669"/>
    <property type="project" value="InterPro"/>
</dbReference>
<comment type="caution">
    <text evidence="7">The sequence shown here is derived from an EMBL/GenBank/DDBJ whole genome shotgun (WGS) entry which is preliminary data.</text>
</comment>
<evidence type="ECO:0000256" key="4">
    <source>
        <dbReference type="ARBA" id="ARBA00022801"/>
    </source>
</evidence>
<dbReference type="PANTHER" id="PTHR11963">
    <property type="entry name" value="LEUCINE AMINOPEPTIDASE-RELATED"/>
    <property type="match status" value="1"/>
</dbReference>
<evidence type="ECO:0000259" key="6">
    <source>
        <dbReference type="Pfam" id="PF00883"/>
    </source>
</evidence>
<organism evidence="7 8">
    <name type="scientific">Plastoroseomonas arctica</name>
    <dbReference type="NCBI Taxonomy" id="1509237"/>
    <lineage>
        <taxon>Bacteria</taxon>
        <taxon>Pseudomonadati</taxon>
        <taxon>Pseudomonadota</taxon>
        <taxon>Alphaproteobacteria</taxon>
        <taxon>Acetobacterales</taxon>
        <taxon>Acetobacteraceae</taxon>
        <taxon>Plastoroseomonas</taxon>
    </lineage>
</organism>
<gene>
    <name evidence="7" type="ORF">GXW79_17510</name>
</gene>
<sequence length="476" mass="48799">MQIRLRTVAPRAGEAVALPWAQGTPAPEAMAAAIAAAHFTGEAGTSLALFSPDAVILAGTGAAAAPLDFERAGGAAIAALGDASALVLDARGLQPAEAAAFAAGAMLRGAPPLAIRSVPAGKPAPRVELLTGDRPGTIPHWRAAEASARGTLFARDLVSEPANYLTPAIFATRLRSLEEHGITVKVIGPKRLRRRGFGALSAVGREAASGPRLVTLRWKGRLDARPIAFIGKGLCFDTGGISIKPAAGMEEMRADMAGAAACAGAMLALALRRSPAPAVAILAIAENSTGGDSYRPGDVLTTLSGRTVEVLDTDAEGRLVLADALHHARHHRPQAMIDLATLTGSIVTALGHHQAGLFSNDPPLAAALVAAGAAVGEPLWPMPIGVRHREDLNSDIADIKQCAPSGSGASGGRLMPDACHAAAFLREFVGGVAWAHLDIAGVEARAEADALGPKGASGFGVRLLDRLVAMRFEEER</sequence>
<dbReference type="InterPro" id="IPR000819">
    <property type="entry name" value="Peptidase_M17_C"/>
</dbReference>
<evidence type="ECO:0000313" key="8">
    <source>
        <dbReference type="Proteomes" id="UP001196068"/>
    </source>
</evidence>
<dbReference type="AlphaFoldDB" id="A0AAF1JZI2"/>
<dbReference type="Gene3D" id="3.40.630.10">
    <property type="entry name" value="Zn peptidases"/>
    <property type="match status" value="1"/>
</dbReference>
<evidence type="ECO:0000256" key="1">
    <source>
        <dbReference type="ARBA" id="ARBA00009528"/>
    </source>
</evidence>
<name>A0AAF1JZI2_9PROT</name>
<dbReference type="Proteomes" id="UP001196068">
    <property type="component" value="Unassembled WGS sequence"/>
</dbReference>
<dbReference type="CDD" id="cd00433">
    <property type="entry name" value="Peptidase_M17"/>
    <property type="match status" value="1"/>
</dbReference>
<feature type="domain" description="Cytosol aminopeptidase" evidence="6">
    <location>
        <begin position="153"/>
        <end position="464"/>
    </location>
</feature>
<reference evidence="7" key="1">
    <citation type="submission" date="2020-01" db="EMBL/GenBank/DDBJ databases">
        <authorList>
            <person name="Rat A."/>
        </authorList>
    </citation>
    <scope>NUCLEOTIDE SEQUENCE</scope>
    <source>
        <strain evidence="7">LMG 28251</strain>
    </source>
</reference>
<dbReference type="PANTHER" id="PTHR11963:SF23">
    <property type="entry name" value="CYTOSOL AMINOPEPTIDASE"/>
    <property type="match status" value="1"/>
</dbReference>
<dbReference type="RefSeq" id="WP_211875746.1">
    <property type="nucleotide sequence ID" value="NZ_JAAEDH010000023.1"/>
</dbReference>
<dbReference type="GO" id="GO:0006508">
    <property type="term" value="P:proteolysis"/>
    <property type="evidence" value="ECO:0007669"/>
    <property type="project" value="UniProtKB-KW"/>
</dbReference>
<dbReference type="GO" id="GO:0005737">
    <property type="term" value="C:cytoplasm"/>
    <property type="evidence" value="ECO:0007669"/>
    <property type="project" value="InterPro"/>
</dbReference>
<protein>
    <submittedName>
        <fullName evidence="7">Leucyl aminopeptidase family protein</fullName>
    </submittedName>
</protein>
<evidence type="ECO:0000256" key="2">
    <source>
        <dbReference type="ARBA" id="ARBA00022438"/>
    </source>
</evidence>
<keyword evidence="5" id="KW-0464">Manganese</keyword>
<keyword evidence="8" id="KW-1185">Reference proteome</keyword>
<dbReference type="InterPro" id="IPR011356">
    <property type="entry name" value="Leucine_aapep/pepB"/>
</dbReference>
<dbReference type="GO" id="GO:0030145">
    <property type="term" value="F:manganese ion binding"/>
    <property type="evidence" value="ECO:0007669"/>
    <property type="project" value="InterPro"/>
</dbReference>
<proteinExistence type="inferred from homology"/>
<evidence type="ECO:0000256" key="3">
    <source>
        <dbReference type="ARBA" id="ARBA00022670"/>
    </source>
</evidence>
<comment type="similarity">
    <text evidence="1">Belongs to the peptidase M17 family.</text>
</comment>